<evidence type="ECO:0000313" key="2">
    <source>
        <dbReference type="EMBL" id="MBP2001140.1"/>
    </source>
</evidence>
<evidence type="ECO:0008006" key="4">
    <source>
        <dbReference type="Google" id="ProtNLM"/>
    </source>
</evidence>
<accession>A0ABS4JHE1</accession>
<organism evidence="2 3">
    <name type="scientific">Paenibacillus shirakamiensis</name>
    <dbReference type="NCBI Taxonomy" id="1265935"/>
    <lineage>
        <taxon>Bacteria</taxon>
        <taxon>Bacillati</taxon>
        <taxon>Bacillota</taxon>
        <taxon>Bacilli</taxon>
        <taxon>Bacillales</taxon>
        <taxon>Paenibacillaceae</taxon>
        <taxon>Paenibacillus</taxon>
    </lineage>
</organism>
<feature type="region of interest" description="Disordered" evidence="1">
    <location>
        <begin position="320"/>
        <end position="351"/>
    </location>
</feature>
<gene>
    <name evidence="2" type="ORF">J2Z69_002183</name>
</gene>
<dbReference type="EMBL" id="JAGGLD010000003">
    <property type="protein sequence ID" value="MBP2001140.1"/>
    <property type="molecule type" value="Genomic_DNA"/>
</dbReference>
<dbReference type="Proteomes" id="UP001519288">
    <property type="component" value="Unassembled WGS sequence"/>
</dbReference>
<protein>
    <recommendedName>
        <fullName evidence="4">Flagellar hook-length control protein-like C-terminal domain-containing protein</fullName>
    </recommendedName>
</protein>
<reference evidence="2 3" key="1">
    <citation type="submission" date="2021-03" db="EMBL/GenBank/DDBJ databases">
        <title>Genomic Encyclopedia of Type Strains, Phase IV (KMG-IV): sequencing the most valuable type-strain genomes for metagenomic binning, comparative biology and taxonomic classification.</title>
        <authorList>
            <person name="Goeker M."/>
        </authorList>
    </citation>
    <scope>NUCLEOTIDE SEQUENCE [LARGE SCALE GENOMIC DNA]</scope>
    <source>
        <strain evidence="2 3">DSM 26806</strain>
    </source>
</reference>
<feature type="compositionally biased region" description="Basic and acidic residues" evidence="1">
    <location>
        <begin position="331"/>
        <end position="342"/>
    </location>
</feature>
<keyword evidence="3" id="KW-1185">Reference proteome</keyword>
<feature type="region of interest" description="Disordered" evidence="1">
    <location>
        <begin position="440"/>
        <end position="493"/>
    </location>
</feature>
<evidence type="ECO:0000313" key="3">
    <source>
        <dbReference type="Proteomes" id="UP001519288"/>
    </source>
</evidence>
<dbReference type="RefSeq" id="WP_209861980.1">
    <property type="nucleotide sequence ID" value="NZ_JAGGLD010000003.1"/>
</dbReference>
<sequence>MNIGPVVRGLMGDAKAGQPKQLDLKVGQVVRGTVMSVSDDGQEAVIQVQGVQLKATLETPLQQGQIAVLQVQPPSADGTAILKPIAEQSSTMLSDASLGETLDDIGMENTPQNREVLKIMQTQGIPLTREQTSAILKTLAAKPQNVPLQEWVQSAAIAIHRGLPVTDQSVAGLHQAVFGVSVQTVLSAFEEQIQTILSSWIFEDTEAGKEGKIPNGNKGAENVGKEAGSIHKPAGSVALGVSISSNSSNPSSPIAVETGEVDSSMGQGGELSTKDTAVKNKALISISSGHEGNYEAPEGAGKYAIPKNSIPVVTTQGLAKNNGIPVNETNQVKDDSNSHEENISSQSKTGSEINALGSSRLSTGKSAEILLRLQSLLSEIRTVAASGAAGSAAVGQGAEASDAAATTADTHAAAEPWVSRVLKLLGAEHEQQAARTVTLAEGASPAEPNAPAPRAEGAAQKAAPGAATGAVSSGVPTMAAPGEGAAPARSGAAGVLSGQPLAAGAIGSAAAEPAAERMETLKGLLLQALSSADLPAQLQDTAKQLVHQITGQQLLMNTDRMAPFAQMTLMLPFTGPDGEQTASVHIQSRRGKKGELDASNCRLWFDLDMKNLGQVVVDVQVSDKKVILNVHNEQEMIGAFIESKEEEIRAAMDSAGYRLLSLKTDLLKSTDLVSTASEQMSPYVPQAYKGVDFRI</sequence>
<name>A0ABS4JHE1_9BACL</name>
<comment type="caution">
    <text evidence="2">The sequence shown here is derived from an EMBL/GenBank/DDBJ whole genome shotgun (WGS) entry which is preliminary data.</text>
</comment>
<proteinExistence type="predicted"/>
<evidence type="ECO:0000256" key="1">
    <source>
        <dbReference type="SAM" id="MobiDB-lite"/>
    </source>
</evidence>
<feature type="compositionally biased region" description="Low complexity" evidence="1">
    <location>
        <begin position="440"/>
        <end position="474"/>
    </location>
</feature>